<dbReference type="InterPro" id="IPR009339">
    <property type="entry name" value="DUF998"/>
</dbReference>
<comment type="caution">
    <text evidence="2">The sequence shown here is derived from an EMBL/GenBank/DDBJ whole genome shotgun (WGS) entry which is preliminary data.</text>
</comment>
<accession>A0ABN1VJE5</accession>
<feature type="transmembrane region" description="Helical" evidence="1">
    <location>
        <begin position="145"/>
        <end position="163"/>
    </location>
</feature>
<keyword evidence="1" id="KW-0472">Membrane</keyword>
<evidence type="ECO:0000313" key="3">
    <source>
        <dbReference type="Proteomes" id="UP001500943"/>
    </source>
</evidence>
<feature type="transmembrane region" description="Helical" evidence="1">
    <location>
        <begin position="106"/>
        <end position="125"/>
    </location>
</feature>
<name>A0ABN1VJE5_9MICO</name>
<protein>
    <recommendedName>
        <fullName evidence="4">DUF998 domain-containing protein</fullName>
    </recommendedName>
</protein>
<keyword evidence="1" id="KW-0812">Transmembrane</keyword>
<reference evidence="2 3" key="1">
    <citation type="journal article" date="2019" name="Int. J. Syst. Evol. Microbiol.">
        <title>The Global Catalogue of Microorganisms (GCM) 10K type strain sequencing project: providing services to taxonomists for standard genome sequencing and annotation.</title>
        <authorList>
            <consortium name="The Broad Institute Genomics Platform"/>
            <consortium name="The Broad Institute Genome Sequencing Center for Infectious Disease"/>
            <person name="Wu L."/>
            <person name="Ma J."/>
        </authorList>
    </citation>
    <scope>NUCLEOTIDE SEQUENCE [LARGE SCALE GENOMIC DNA]</scope>
    <source>
        <strain evidence="2 3">JCM 12762</strain>
    </source>
</reference>
<evidence type="ECO:0008006" key="4">
    <source>
        <dbReference type="Google" id="ProtNLM"/>
    </source>
</evidence>
<gene>
    <name evidence="2" type="ORF">GCM10009655_11650</name>
</gene>
<organism evidence="2 3">
    <name type="scientific">Rhodoglobus aureus</name>
    <dbReference type="NCBI Taxonomy" id="191497"/>
    <lineage>
        <taxon>Bacteria</taxon>
        <taxon>Bacillati</taxon>
        <taxon>Actinomycetota</taxon>
        <taxon>Actinomycetes</taxon>
        <taxon>Micrococcales</taxon>
        <taxon>Microbacteriaceae</taxon>
        <taxon>Rhodoglobus</taxon>
    </lineage>
</organism>
<evidence type="ECO:0000256" key="1">
    <source>
        <dbReference type="SAM" id="Phobius"/>
    </source>
</evidence>
<evidence type="ECO:0000313" key="2">
    <source>
        <dbReference type="EMBL" id="GAA1214019.1"/>
    </source>
</evidence>
<proteinExistence type="predicted"/>
<keyword evidence="1" id="KW-1133">Transmembrane helix</keyword>
<dbReference type="Pfam" id="PF06197">
    <property type="entry name" value="DUF998"/>
    <property type="match status" value="1"/>
</dbReference>
<sequence>MWNARIADLSPGSVQAMTVVAPPRVALEALEGYAAVAGSIAVGVALVLIWMSRLAIPRELYVSELGAEGEPTAAAFEIALLLIVAGGSAVAWAARRVRAWPPLLSLGTPALSLWVGCAFFLLASQVTCTSGCPLPYGPSFTVQDFTHTLAAVIAFAAACWAMIQTSFAREHRVLARMSLITAIAVAVIAGTGGLFSLFRFQVVLGSRLEFVATTIAIAWLMMLGTVIAARKLGRARAS</sequence>
<dbReference type="Proteomes" id="UP001500943">
    <property type="component" value="Unassembled WGS sequence"/>
</dbReference>
<feature type="transmembrane region" description="Helical" evidence="1">
    <location>
        <begin position="210"/>
        <end position="229"/>
    </location>
</feature>
<keyword evidence="3" id="KW-1185">Reference proteome</keyword>
<feature type="transmembrane region" description="Helical" evidence="1">
    <location>
        <begin position="175"/>
        <end position="198"/>
    </location>
</feature>
<feature type="transmembrane region" description="Helical" evidence="1">
    <location>
        <begin position="72"/>
        <end position="94"/>
    </location>
</feature>
<dbReference type="EMBL" id="BAAAKW010000021">
    <property type="protein sequence ID" value="GAA1214019.1"/>
    <property type="molecule type" value="Genomic_DNA"/>
</dbReference>
<feature type="transmembrane region" description="Helical" evidence="1">
    <location>
        <begin position="33"/>
        <end position="52"/>
    </location>
</feature>